<proteinExistence type="predicted"/>
<evidence type="ECO:0000256" key="1">
    <source>
        <dbReference type="SAM" id="Phobius"/>
    </source>
</evidence>
<dbReference type="EMBL" id="VWMU01000174">
    <property type="protein sequence ID" value="KAA3712054.1"/>
    <property type="molecule type" value="Genomic_DNA"/>
</dbReference>
<feature type="transmembrane region" description="Helical" evidence="1">
    <location>
        <begin position="15"/>
        <end position="36"/>
    </location>
</feature>
<dbReference type="GO" id="GO:0016746">
    <property type="term" value="F:acyltransferase activity"/>
    <property type="evidence" value="ECO:0007669"/>
    <property type="project" value="UniProtKB-KW"/>
</dbReference>
<reference evidence="2" key="1">
    <citation type="journal article" date="2019" name="Nat. Med.">
        <title>A library of human gut bacterial isolates paired with longitudinal multiomics data enables mechanistic microbiome research.</title>
        <authorList>
            <person name="Poyet M."/>
            <person name="Groussin M."/>
            <person name="Gibbons S.M."/>
            <person name="Avila-Pacheco J."/>
            <person name="Jiang X."/>
            <person name="Kearney S.M."/>
            <person name="Perrotta A.R."/>
            <person name="Berdy B."/>
            <person name="Zhao S."/>
            <person name="Lieberman T.D."/>
            <person name="Swanson P.K."/>
            <person name="Smith M."/>
            <person name="Roesemann S."/>
            <person name="Alexander J.E."/>
            <person name="Rich S.A."/>
            <person name="Livny J."/>
            <person name="Vlamakis H."/>
            <person name="Clish C."/>
            <person name="Bullock K."/>
            <person name="Deik A."/>
            <person name="Scott J."/>
            <person name="Pierce K.A."/>
            <person name="Xavier R.J."/>
            <person name="Alm E.J."/>
        </authorList>
    </citation>
    <scope>NUCLEOTIDE SEQUENCE</scope>
    <source>
        <strain evidence="2">BIOML-A21</strain>
    </source>
</reference>
<feature type="non-terminal residue" evidence="2">
    <location>
        <position position="1"/>
    </location>
</feature>
<evidence type="ECO:0000313" key="2">
    <source>
        <dbReference type="EMBL" id="KAA3712054.1"/>
    </source>
</evidence>
<dbReference type="AlphaFoldDB" id="A0A641MI65"/>
<organism evidence="2">
    <name type="scientific">Bacteroides salyersiae</name>
    <dbReference type="NCBI Taxonomy" id="291644"/>
    <lineage>
        <taxon>Bacteria</taxon>
        <taxon>Pseudomonadati</taxon>
        <taxon>Bacteroidota</taxon>
        <taxon>Bacteroidia</taxon>
        <taxon>Bacteroidales</taxon>
        <taxon>Bacteroidaceae</taxon>
        <taxon>Bacteroides</taxon>
    </lineage>
</organism>
<keyword evidence="1" id="KW-1133">Transmembrane helix</keyword>
<protein>
    <submittedName>
        <fullName evidence="2">Acyltransferase</fullName>
    </submittedName>
</protein>
<keyword evidence="1" id="KW-0812">Transmembrane</keyword>
<keyword evidence="1" id="KW-0472">Membrane</keyword>
<comment type="caution">
    <text evidence="2">The sequence shown here is derived from an EMBL/GenBank/DDBJ whole genome shotgun (WGS) entry which is preliminary data.</text>
</comment>
<keyword evidence="2" id="KW-0012">Acyltransferase</keyword>
<accession>A0A641MI65</accession>
<gene>
    <name evidence="2" type="ORF">F3F94_17530</name>
</gene>
<keyword evidence="2" id="KW-0808">Transferase</keyword>
<name>A0A641MI65_9BACE</name>
<sequence>YPYFKEHYFVNQSQFGIYFFILVPLVLISSFAVAWLKERTFKLLKLHI</sequence>